<accession>A0A813E637</accession>
<proteinExistence type="predicted"/>
<keyword evidence="2" id="KW-1185">Reference proteome</keyword>
<protein>
    <submittedName>
        <fullName evidence="1">Uncharacterized protein</fullName>
    </submittedName>
</protein>
<reference evidence="1" key="1">
    <citation type="submission" date="2021-02" db="EMBL/GenBank/DDBJ databases">
        <authorList>
            <person name="Dougan E. K."/>
            <person name="Rhodes N."/>
            <person name="Thang M."/>
            <person name="Chan C."/>
        </authorList>
    </citation>
    <scope>NUCLEOTIDE SEQUENCE</scope>
</reference>
<dbReference type="OrthoDB" id="435799at2759"/>
<organism evidence="1 2">
    <name type="scientific">Polarella glacialis</name>
    <name type="common">Dinoflagellate</name>
    <dbReference type="NCBI Taxonomy" id="89957"/>
    <lineage>
        <taxon>Eukaryota</taxon>
        <taxon>Sar</taxon>
        <taxon>Alveolata</taxon>
        <taxon>Dinophyceae</taxon>
        <taxon>Suessiales</taxon>
        <taxon>Suessiaceae</taxon>
        <taxon>Polarella</taxon>
    </lineage>
</organism>
<comment type="caution">
    <text evidence="1">The sequence shown here is derived from an EMBL/GenBank/DDBJ whole genome shotgun (WGS) entry which is preliminary data.</text>
</comment>
<feature type="non-terminal residue" evidence="1">
    <location>
        <position position="180"/>
    </location>
</feature>
<evidence type="ECO:0000313" key="1">
    <source>
        <dbReference type="EMBL" id="CAE8595918.1"/>
    </source>
</evidence>
<name>A0A813E637_POLGL</name>
<gene>
    <name evidence="1" type="ORF">PGLA1383_LOCUS14401</name>
</gene>
<dbReference type="AlphaFoldDB" id="A0A813E637"/>
<sequence length="180" mass="20315">AKHVCIRCLSRDSPYWVCAYANRQHSLDDELSADPTETSFCKAMNVSEGLLLILDQQQEFTGPATPFSRVWCAFELWTTLSDTSRSSKMLLDVASQQPSGAVLLTDGLTEWDMKQVPRIHPPSWHKATREATFGLELIKQGLTTELQRAQATQEADRVHILNCITKRPLEAAPLDEHEDY</sequence>
<dbReference type="Proteomes" id="UP000654075">
    <property type="component" value="Unassembled WGS sequence"/>
</dbReference>
<evidence type="ECO:0000313" key="2">
    <source>
        <dbReference type="Proteomes" id="UP000654075"/>
    </source>
</evidence>
<feature type="non-terminal residue" evidence="1">
    <location>
        <position position="1"/>
    </location>
</feature>
<dbReference type="EMBL" id="CAJNNV010008230">
    <property type="protein sequence ID" value="CAE8595918.1"/>
    <property type="molecule type" value="Genomic_DNA"/>
</dbReference>